<keyword evidence="4" id="KW-0997">Cell inner membrane</keyword>
<dbReference type="AlphaFoldDB" id="A0A1F7GDD6"/>
<reference evidence="10 11" key="1">
    <citation type="journal article" date="2016" name="Nat. Commun.">
        <title>Thousands of microbial genomes shed light on interconnected biogeochemical processes in an aquifer system.</title>
        <authorList>
            <person name="Anantharaman K."/>
            <person name="Brown C.T."/>
            <person name="Hug L.A."/>
            <person name="Sharon I."/>
            <person name="Castelle C.J."/>
            <person name="Probst A.J."/>
            <person name="Thomas B.C."/>
            <person name="Singh A."/>
            <person name="Wilkins M.J."/>
            <person name="Karaoz U."/>
            <person name="Brodie E.L."/>
            <person name="Williams K.H."/>
            <person name="Hubbard S.S."/>
            <person name="Banfield J.F."/>
        </authorList>
    </citation>
    <scope>NUCLEOTIDE SEQUENCE [LARGE SCALE GENOMIC DNA]</scope>
</reference>
<name>A0A1F7GDD6_9BACT</name>
<dbReference type="GO" id="GO:0015628">
    <property type="term" value="P:protein secretion by the type II secretion system"/>
    <property type="evidence" value="ECO:0007669"/>
    <property type="project" value="TreeGrafter"/>
</dbReference>
<dbReference type="Proteomes" id="UP000178372">
    <property type="component" value="Unassembled WGS sequence"/>
</dbReference>
<proteinExistence type="inferred from homology"/>
<feature type="domain" description="Type II secretion system protein GspF" evidence="9">
    <location>
        <begin position="270"/>
        <end position="391"/>
    </location>
</feature>
<sequence>MKFSYTALNKGNTVKGKYEAENEQKLIEYLRGKGMTVLSVTIKKASAIASYQATFSRVSFNDVVDFTRKIAMMLNAGLTIVDALEILKKQTDKPSLMTLIIQIDTDVRAGASLSTALKKHKNAFNNLYISLIKAGEASGKLDEIMLKLADNLDKERSFKGKIRGALVYPALVVFAMFIVMFVMVTFVIPQLLNLYKDFNIDLPITTVILMAVSNFFQKTWPLLIIGVVGLSLLFKRYLATKTGKKSFDLFLLKLPIISNVIRMSALVDSTRTLSILIASGVSILDGLSIVTETTDNVVYQEAFQNVYTDVEKGSPIGKALEDTGVFPPILVQMASVGEQTGNLDDTLSRISKYFEMESELAVKAMTTLIEPAILLVLGAFVGFLVMSVITPIYNLTSSFK</sequence>
<dbReference type="InterPro" id="IPR003004">
    <property type="entry name" value="GspF/PilC"/>
</dbReference>
<feature type="domain" description="Type II secretion system protein GspF" evidence="9">
    <location>
        <begin position="66"/>
        <end position="189"/>
    </location>
</feature>
<feature type="transmembrane region" description="Helical" evidence="8">
    <location>
        <begin position="372"/>
        <end position="393"/>
    </location>
</feature>
<evidence type="ECO:0000256" key="1">
    <source>
        <dbReference type="ARBA" id="ARBA00004429"/>
    </source>
</evidence>
<evidence type="ECO:0000256" key="8">
    <source>
        <dbReference type="SAM" id="Phobius"/>
    </source>
</evidence>
<evidence type="ECO:0000256" key="6">
    <source>
        <dbReference type="ARBA" id="ARBA00022989"/>
    </source>
</evidence>
<dbReference type="InterPro" id="IPR018076">
    <property type="entry name" value="T2SS_GspF_dom"/>
</dbReference>
<dbReference type="PRINTS" id="PR00812">
    <property type="entry name" value="BCTERIALGSPF"/>
</dbReference>
<feature type="transmembrane region" description="Helical" evidence="8">
    <location>
        <begin position="166"/>
        <end position="188"/>
    </location>
</feature>
<evidence type="ECO:0000313" key="10">
    <source>
        <dbReference type="EMBL" id="OGK16854.1"/>
    </source>
</evidence>
<evidence type="ECO:0000313" key="11">
    <source>
        <dbReference type="Proteomes" id="UP000178372"/>
    </source>
</evidence>
<dbReference type="FunFam" id="1.20.81.30:FF:000001">
    <property type="entry name" value="Type II secretion system protein F"/>
    <property type="match status" value="2"/>
</dbReference>
<feature type="transmembrane region" description="Helical" evidence="8">
    <location>
        <begin position="219"/>
        <end position="238"/>
    </location>
</feature>
<keyword evidence="5 8" id="KW-0812">Transmembrane</keyword>
<dbReference type="Gene3D" id="1.20.81.30">
    <property type="entry name" value="Type II secretion system (T2SS), domain F"/>
    <property type="match status" value="2"/>
</dbReference>
<evidence type="ECO:0000256" key="4">
    <source>
        <dbReference type="ARBA" id="ARBA00022519"/>
    </source>
</evidence>
<keyword evidence="7 8" id="KW-0472">Membrane</keyword>
<comment type="subcellular location">
    <subcellularLocation>
        <location evidence="1">Cell inner membrane</location>
        <topology evidence="1">Multi-pass membrane protein</topology>
    </subcellularLocation>
</comment>
<gene>
    <name evidence="10" type="ORF">A2690_03710</name>
</gene>
<dbReference type="EMBL" id="MFZF01000010">
    <property type="protein sequence ID" value="OGK16854.1"/>
    <property type="molecule type" value="Genomic_DNA"/>
</dbReference>
<dbReference type="PANTHER" id="PTHR30012:SF0">
    <property type="entry name" value="TYPE II SECRETION SYSTEM PROTEIN F-RELATED"/>
    <property type="match status" value="1"/>
</dbReference>
<evidence type="ECO:0000256" key="2">
    <source>
        <dbReference type="ARBA" id="ARBA00005745"/>
    </source>
</evidence>
<evidence type="ECO:0000256" key="3">
    <source>
        <dbReference type="ARBA" id="ARBA00022475"/>
    </source>
</evidence>
<organism evidence="10 11">
    <name type="scientific">Candidatus Roizmanbacteria bacterium RIFCSPHIGHO2_01_FULL_39_12b</name>
    <dbReference type="NCBI Taxonomy" id="1802030"/>
    <lineage>
        <taxon>Bacteria</taxon>
        <taxon>Candidatus Roizmaniibacteriota</taxon>
    </lineage>
</organism>
<dbReference type="Pfam" id="PF00482">
    <property type="entry name" value="T2SSF"/>
    <property type="match status" value="2"/>
</dbReference>
<evidence type="ECO:0000259" key="9">
    <source>
        <dbReference type="Pfam" id="PF00482"/>
    </source>
</evidence>
<comment type="similarity">
    <text evidence="2">Belongs to the GSP F family.</text>
</comment>
<dbReference type="GO" id="GO:0005886">
    <property type="term" value="C:plasma membrane"/>
    <property type="evidence" value="ECO:0007669"/>
    <property type="project" value="UniProtKB-SubCell"/>
</dbReference>
<accession>A0A1F7GDD6</accession>
<comment type="caution">
    <text evidence="10">The sequence shown here is derived from an EMBL/GenBank/DDBJ whole genome shotgun (WGS) entry which is preliminary data.</text>
</comment>
<evidence type="ECO:0000256" key="7">
    <source>
        <dbReference type="ARBA" id="ARBA00023136"/>
    </source>
</evidence>
<dbReference type="InterPro" id="IPR042094">
    <property type="entry name" value="T2SS_GspF_sf"/>
</dbReference>
<keyword evidence="6 8" id="KW-1133">Transmembrane helix</keyword>
<dbReference type="PANTHER" id="PTHR30012">
    <property type="entry name" value="GENERAL SECRETION PATHWAY PROTEIN"/>
    <property type="match status" value="1"/>
</dbReference>
<evidence type="ECO:0000256" key="5">
    <source>
        <dbReference type="ARBA" id="ARBA00022692"/>
    </source>
</evidence>
<protein>
    <recommendedName>
        <fullName evidence="9">Type II secretion system protein GspF domain-containing protein</fullName>
    </recommendedName>
</protein>
<keyword evidence="3" id="KW-1003">Cell membrane</keyword>